<name>A0A7I5EEQ9_HAECO</name>
<dbReference type="OMA" id="FLEMYAY"/>
<reference evidence="3" key="1">
    <citation type="submission" date="2020-12" db="UniProtKB">
        <authorList>
            <consortium name="WormBaseParasite"/>
        </authorList>
    </citation>
    <scope>IDENTIFICATION</scope>
    <source>
        <strain evidence="3">MHco3</strain>
    </source>
</reference>
<feature type="compositionally biased region" description="Low complexity" evidence="1">
    <location>
        <begin position="42"/>
        <end position="56"/>
    </location>
</feature>
<evidence type="ECO:0000313" key="3">
    <source>
        <dbReference type="WBParaSite" id="HCON_00190570-00001"/>
    </source>
</evidence>
<dbReference type="OrthoDB" id="5798453at2759"/>
<keyword evidence="2" id="KW-1185">Reference proteome</keyword>
<evidence type="ECO:0000313" key="2">
    <source>
        <dbReference type="Proteomes" id="UP000025227"/>
    </source>
</evidence>
<dbReference type="WBParaSite" id="HCON_00190570-00001">
    <property type="protein sequence ID" value="HCON_00190570-00001"/>
    <property type="gene ID" value="HCON_00190570"/>
</dbReference>
<feature type="region of interest" description="Disordered" evidence="1">
    <location>
        <begin position="39"/>
        <end position="71"/>
    </location>
</feature>
<sequence>MFGFLLISNRNQVLYYGGDSIFDSYLYGRLCSEGLVSPDAPSTSSGVYSDTSSTESLRVSDETAASSEPRIAEKSANPEISHLFLPLILMYRSFNSRCYDKIYSTTSDQVTILLKRLKYDFLLISIGSSQQEQRRFMDYMELGLDINIGPLLPLIESDLETVHLATELLKSLSDKPYTFENKKIRNFLDIRRALFFQSETSMAMPLLSTMAMHLQDALGPLRILLACKGDILASVNSTEEEKVTLKHLTSYDLNFLLQQISALESIDNGKIFQAWLRSKKSIIPYFVNVIVCNTIGGLTLICLCEAKYGALIRAVATFLVQLDRVETTDDVIQAIQDMGKTVEAISRYFLAMAASNTSRRLKNAGFIKSPELTSSFIRTLWRRTEALLQLSKVNIAKKPGATMSISSLRSAFSTLSLSSTQTQNSAALREKLSARCQMMISYVHRQATNMLQELCMESYGKSSQKKLELFMRITFCTLNTTRSTLLSDAGLAWAAERKVDAFKEFLRPMSLGLDMIAFSVSIPSKSISVTYTTEWMRKEFDLSLRPPAPSCCMSITGKSGAQYKLYRMRSEEKEPLSGINMLKNLRGSRRINSYAIALFREGIHNELAERQMRRLLKLITNQMSSIPFQIN</sequence>
<proteinExistence type="predicted"/>
<dbReference type="AlphaFoldDB" id="A0A7I5EEQ9"/>
<protein>
    <submittedName>
        <fullName evidence="3">Uncharacterized protein</fullName>
    </submittedName>
</protein>
<accession>A0A7I5EEQ9</accession>
<organism evidence="2 3">
    <name type="scientific">Haemonchus contortus</name>
    <name type="common">Barber pole worm</name>
    <dbReference type="NCBI Taxonomy" id="6289"/>
    <lineage>
        <taxon>Eukaryota</taxon>
        <taxon>Metazoa</taxon>
        <taxon>Ecdysozoa</taxon>
        <taxon>Nematoda</taxon>
        <taxon>Chromadorea</taxon>
        <taxon>Rhabditida</taxon>
        <taxon>Rhabditina</taxon>
        <taxon>Rhabditomorpha</taxon>
        <taxon>Strongyloidea</taxon>
        <taxon>Trichostrongylidae</taxon>
        <taxon>Haemonchus</taxon>
    </lineage>
</organism>
<evidence type="ECO:0000256" key="1">
    <source>
        <dbReference type="SAM" id="MobiDB-lite"/>
    </source>
</evidence>
<dbReference type="Proteomes" id="UP000025227">
    <property type="component" value="Unplaced"/>
</dbReference>